<dbReference type="EMBL" id="JBJJXI010000019">
    <property type="protein sequence ID" value="KAL3406416.1"/>
    <property type="molecule type" value="Genomic_DNA"/>
</dbReference>
<accession>A0ABD2XLR7</accession>
<dbReference type="PANTHER" id="PTHR46680:SF3">
    <property type="entry name" value="NF-KAPPA-B INHIBITOR CACTUS"/>
    <property type="match status" value="1"/>
</dbReference>
<name>A0ABD2XLR7_9HYME</name>
<dbReference type="Gene3D" id="1.25.40.20">
    <property type="entry name" value="Ankyrin repeat-containing domain"/>
    <property type="match status" value="3"/>
</dbReference>
<evidence type="ECO:0000256" key="1">
    <source>
        <dbReference type="ARBA" id="ARBA00022737"/>
    </source>
</evidence>
<evidence type="ECO:0000256" key="3">
    <source>
        <dbReference type="PROSITE-ProRule" id="PRU00023"/>
    </source>
</evidence>
<protein>
    <submittedName>
        <fullName evidence="4">Uncharacterized protein</fullName>
    </submittedName>
</protein>
<feature type="repeat" description="ANK" evidence="3">
    <location>
        <begin position="137"/>
        <end position="169"/>
    </location>
</feature>
<dbReference type="InterPro" id="IPR051070">
    <property type="entry name" value="NF-kappa-B_inhibitor"/>
</dbReference>
<dbReference type="InterPro" id="IPR002110">
    <property type="entry name" value="Ankyrin_rpt"/>
</dbReference>
<comment type="caution">
    <text evidence="4">The sequence shown here is derived from an EMBL/GenBank/DDBJ whole genome shotgun (WGS) entry which is preliminary data.</text>
</comment>
<sequence>MQPDKRIVEELLRRGTDPNVANAKGQTALHLICQRYENEGLLQLLLEVCNEKEKTLRIDARDNGGNTPLHLATLCKSHHMVDSLLRRGADPNVANAKGQTALHLICQRYENKGLLKLLLEVCDEKEKTLRIDARDNEGNTPLHLATLCESYYMIESLLERRADPSLANEEGKTPLHLVARYEWDHCNVTMKLFFRYTDNEWLPKMEIDARDNSGRTPLEWAVASGCSFNVETLLLEEEADVSGFVFPTPRDSDRYGIDYDHANESDSARNKLATAIQLLVSVELLQTRDYKLDRDAALKLMGFFDKYGLYDDMDYSTSKDVDDLVDKLFEEMGDMYLDFNAYFEELVYDIPPQFMKDCCLRMCEIAMTKFLRDWVLDPFMELIHYRLPIECCEMIISNLKNKDLFNICLAAAGRSS</sequence>
<keyword evidence="2 3" id="KW-0040">ANK repeat</keyword>
<reference evidence="4 5" key="1">
    <citation type="journal article" date="2024" name="bioRxiv">
        <title>A reference genome for Trichogramma kaykai: A tiny desert-dwelling parasitoid wasp with competing sex-ratio distorters.</title>
        <authorList>
            <person name="Culotta J."/>
            <person name="Lindsey A.R."/>
        </authorList>
    </citation>
    <scope>NUCLEOTIDE SEQUENCE [LARGE SCALE GENOMIC DNA]</scope>
    <source>
        <strain evidence="4 5">KSX58</strain>
    </source>
</reference>
<dbReference type="SUPFAM" id="SSF48403">
    <property type="entry name" value="Ankyrin repeat"/>
    <property type="match status" value="1"/>
</dbReference>
<dbReference type="Pfam" id="PF12796">
    <property type="entry name" value="Ank_2"/>
    <property type="match status" value="2"/>
</dbReference>
<dbReference type="PROSITE" id="PS50297">
    <property type="entry name" value="ANK_REP_REGION"/>
    <property type="match status" value="2"/>
</dbReference>
<evidence type="ECO:0000313" key="5">
    <source>
        <dbReference type="Proteomes" id="UP001627154"/>
    </source>
</evidence>
<keyword evidence="1" id="KW-0677">Repeat</keyword>
<dbReference type="Proteomes" id="UP001627154">
    <property type="component" value="Unassembled WGS sequence"/>
</dbReference>
<dbReference type="SMART" id="SM00248">
    <property type="entry name" value="ANK"/>
    <property type="match status" value="6"/>
</dbReference>
<evidence type="ECO:0000313" key="4">
    <source>
        <dbReference type="EMBL" id="KAL3406416.1"/>
    </source>
</evidence>
<proteinExistence type="predicted"/>
<dbReference type="InterPro" id="IPR036770">
    <property type="entry name" value="Ankyrin_rpt-contain_sf"/>
</dbReference>
<evidence type="ECO:0000256" key="2">
    <source>
        <dbReference type="ARBA" id="ARBA00023043"/>
    </source>
</evidence>
<dbReference type="PANTHER" id="PTHR46680">
    <property type="entry name" value="NF-KAPPA-B INHIBITOR ALPHA"/>
    <property type="match status" value="1"/>
</dbReference>
<gene>
    <name evidence="4" type="ORF">TKK_001745</name>
</gene>
<keyword evidence="5" id="KW-1185">Reference proteome</keyword>
<organism evidence="4 5">
    <name type="scientific">Trichogramma kaykai</name>
    <dbReference type="NCBI Taxonomy" id="54128"/>
    <lineage>
        <taxon>Eukaryota</taxon>
        <taxon>Metazoa</taxon>
        <taxon>Ecdysozoa</taxon>
        <taxon>Arthropoda</taxon>
        <taxon>Hexapoda</taxon>
        <taxon>Insecta</taxon>
        <taxon>Pterygota</taxon>
        <taxon>Neoptera</taxon>
        <taxon>Endopterygota</taxon>
        <taxon>Hymenoptera</taxon>
        <taxon>Apocrita</taxon>
        <taxon>Proctotrupomorpha</taxon>
        <taxon>Chalcidoidea</taxon>
        <taxon>Trichogrammatidae</taxon>
        <taxon>Trichogramma</taxon>
    </lineage>
</organism>
<feature type="repeat" description="ANK" evidence="3">
    <location>
        <begin position="64"/>
        <end position="96"/>
    </location>
</feature>
<dbReference type="PROSITE" id="PS50088">
    <property type="entry name" value="ANK_REPEAT"/>
    <property type="match status" value="2"/>
</dbReference>
<dbReference type="AlphaFoldDB" id="A0ABD2XLR7"/>